<feature type="coiled-coil region" evidence="3">
    <location>
        <begin position="226"/>
        <end position="253"/>
    </location>
</feature>
<dbReference type="GO" id="GO:0005085">
    <property type="term" value="F:guanyl-nucleotide exchange factor activity"/>
    <property type="evidence" value="ECO:0007669"/>
    <property type="project" value="UniProtKB-UniRule"/>
</dbReference>
<feature type="compositionally biased region" description="Polar residues" evidence="4">
    <location>
        <begin position="479"/>
        <end position="488"/>
    </location>
</feature>
<evidence type="ECO:0000256" key="1">
    <source>
        <dbReference type="ARBA" id="ARBA00022658"/>
    </source>
</evidence>
<keyword evidence="7" id="KW-1185">Reference proteome</keyword>
<organism evidence="6 7">
    <name type="scientific">Rhynchospora tenuis</name>
    <dbReference type="NCBI Taxonomy" id="198213"/>
    <lineage>
        <taxon>Eukaryota</taxon>
        <taxon>Viridiplantae</taxon>
        <taxon>Streptophyta</taxon>
        <taxon>Embryophyta</taxon>
        <taxon>Tracheophyta</taxon>
        <taxon>Spermatophyta</taxon>
        <taxon>Magnoliopsida</taxon>
        <taxon>Liliopsida</taxon>
        <taxon>Poales</taxon>
        <taxon>Cyperaceae</taxon>
        <taxon>Cyperoideae</taxon>
        <taxon>Rhynchosporeae</taxon>
        <taxon>Rhynchospora</taxon>
    </lineage>
</organism>
<evidence type="ECO:0000256" key="4">
    <source>
        <dbReference type="SAM" id="MobiDB-lite"/>
    </source>
</evidence>
<name>A0AAD5WB46_9POAL</name>
<feature type="domain" description="PRONE" evidence="5">
    <location>
        <begin position="55"/>
        <end position="422"/>
    </location>
</feature>
<dbReference type="FunFam" id="1.20.58.2010:FF:000001">
    <property type="entry name" value="Rop guanine nucleotide exchange factor 14"/>
    <property type="match status" value="1"/>
</dbReference>
<dbReference type="Pfam" id="PF03759">
    <property type="entry name" value="PRONE"/>
    <property type="match status" value="1"/>
</dbReference>
<dbReference type="Gene3D" id="1.20.58.1310">
    <property type="entry name" value="PRONE domain, subdomain 2"/>
    <property type="match status" value="1"/>
</dbReference>
<evidence type="ECO:0000259" key="5">
    <source>
        <dbReference type="PROSITE" id="PS51334"/>
    </source>
</evidence>
<gene>
    <name evidence="6" type="ORF">LUZ61_014338</name>
</gene>
<proteinExistence type="predicted"/>
<sequence length="519" mass="59074">MSSLSGRRSQSLVLDVNAEMTTTSQGAQMPAPFLEREFRGSKLEWAPDRGLKSRQSREDDLHTEMEQLKEKFAKLLLCEDMSGSGRKGVSPALTLSNAITNLAASVFGEQRRFEPMEEERKARWKREIDWLLSVSDHIVEFVPTQQTLENGTIIEVMRNQQRKDLHLNVPALRKLDNMLLNCLDESQEKHEYWYVKKDANESKKSGPREDDKWWLPTVNVPAKGLSTEAREHLQNLKDKVNQVLKAAMAINANSLSEMEVPESYIDSLPKNGKAILGDAMYKIMGEEFFDPDELLSSVDLSSEHKILDLKNRIEASVVIWRRKMNNKDSKSPWNSVASGVSHEKREQFEDRAETLLLILKHRYPGIPQSSLDISKIQENKDMGFAILESYSRVLESLAYTVMSRIEDVLYADKLARDPSLAEKTRQTPSHGGGEPIPVITFDSAEKLDQLNKMESNVATLSDFMNWNGDQEQEPKQTESESTLNQEGKSSLRKTLSPALHKKQFYIDSLNVLRSPLGRH</sequence>
<feature type="region of interest" description="Disordered" evidence="4">
    <location>
        <begin position="467"/>
        <end position="493"/>
    </location>
</feature>
<dbReference type="InterPro" id="IPR005512">
    <property type="entry name" value="PRONE_dom"/>
</dbReference>
<evidence type="ECO:0000313" key="7">
    <source>
        <dbReference type="Proteomes" id="UP001210211"/>
    </source>
</evidence>
<dbReference type="Proteomes" id="UP001210211">
    <property type="component" value="Unassembled WGS sequence"/>
</dbReference>
<accession>A0AAD5WB46</accession>
<dbReference type="PANTHER" id="PTHR33101">
    <property type="entry name" value="ROP GUANINE NUCLEOTIDE EXCHANGE FACTOR 1"/>
    <property type="match status" value="1"/>
</dbReference>
<evidence type="ECO:0000313" key="6">
    <source>
        <dbReference type="EMBL" id="KAJ3685174.1"/>
    </source>
</evidence>
<evidence type="ECO:0000256" key="3">
    <source>
        <dbReference type="SAM" id="Coils"/>
    </source>
</evidence>
<keyword evidence="1 2" id="KW-0344">Guanine-nucleotide releasing factor</keyword>
<feature type="region of interest" description="Disordered" evidence="4">
    <location>
        <begin position="419"/>
        <end position="438"/>
    </location>
</feature>
<dbReference type="AlphaFoldDB" id="A0AAD5WB46"/>
<evidence type="ECO:0000256" key="2">
    <source>
        <dbReference type="PROSITE-ProRule" id="PRU00663"/>
    </source>
</evidence>
<keyword evidence="3" id="KW-0175">Coiled coil</keyword>
<dbReference type="Gene3D" id="1.20.58.2010">
    <property type="entry name" value="PRONE domain, subdomain 1"/>
    <property type="match status" value="1"/>
</dbReference>
<dbReference type="InterPro" id="IPR038937">
    <property type="entry name" value="RopGEF"/>
</dbReference>
<protein>
    <recommendedName>
        <fullName evidence="5">PRONE domain-containing protein</fullName>
    </recommendedName>
</protein>
<reference evidence="6 7" key="1">
    <citation type="journal article" date="2022" name="Cell">
        <title>Repeat-based holocentromeres influence genome architecture and karyotype evolution.</title>
        <authorList>
            <person name="Hofstatter P.G."/>
            <person name="Thangavel G."/>
            <person name="Lux T."/>
            <person name="Neumann P."/>
            <person name="Vondrak T."/>
            <person name="Novak P."/>
            <person name="Zhang M."/>
            <person name="Costa L."/>
            <person name="Castellani M."/>
            <person name="Scott A."/>
            <person name="Toegelov H."/>
            <person name="Fuchs J."/>
            <person name="Mata-Sucre Y."/>
            <person name="Dias Y."/>
            <person name="Vanzela A.L.L."/>
            <person name="Huettel B."/>
            <person name="Almeida C.C.S."/>
            <person name="Simkova H."/>
            <person name="Souza G."/>
            <person name="Pedrosa-Harand A."/>
            <person name="Macas J."/>
            <person name="Mayer K.F.X."/>
            <person name="Houben A."/>
            <person name="Marques A."/>
        </authorList>
    </citation>
    <scope>NUCLEOTIDE SEQUENCE [LARGE SCALE GENOMIC DNA]</scope>
    <source>
        <strain evidence="6">RhyTen1mFocal</strain>
    </source>
</reference>
<dbReference type="PANTHER" id="PTHR33101:SF26">
    <property type="entry name" value="OS01G0760300 PROTEIN"/>
    <property type="match status" value="1"/>
</dbReference>
<dbReference type="EMBL" id="JAMRDG010000002">
    <property type="protein sequence ID" value="KAJ3685174.1"/>
    <property type="molecule type" value="Genomic_DNA"/>
</dbReference>
<dbReference type="FunFam" id="1.20.58.2010:FF:000003">
    <property type="entry name" value="Rop guanine nucleotide exchange factor 14"/>
    <property type="match status" value="1"/>
</dbReference>
<dbReference type="PROSITE" id="PS51334">
    <property type="entry name" value="PRONE"/>
    <property type="match status" value="1"/>
</dbReference>
<comment type="caution">
    <text evidence="6">The sequence shown here is derived from an EMBL/GenBank/DDBJ whole genome shotgun (WGS) entry which is preliminary data.</text>
</comment>
<dbReference type="FunFam" id="1.20.58.1310:FF:000001">
    <property type="entry name" value="Rop guanine nucleotide exchange factor 9"/>
    <property type="match status" value="1"/>
</dbReference>